<comment type="caution">
    <text evidence="5">The sequence shown here is derived from an EMBL/GenBank/DDBJ whole genome shotgun (WGS) entry which is preliminary data.</text>
</comment>
<dbReference type="PROSITE" id="PS50222">
    <property type="entry name" value="EF_HAND_2"/>
    <property type="match status" value="1"/>
</dbReference>
<dbReference type="AlphaFoldDB" id="A0ABD3QW77"/>
<dbReference type="EMBL" id="JABMIG020000010">
    <property type="protein sequence ID" value="KAL3804006.1"/>
    <property type="molecule type" value="Genomic_DNA"/>
</dbReference>
<evidence type="ECO:0000259" key="4">
    <source>
        <dbReference type="PROSITE" id="PS50222"/>
    </source>
</evidence>
<feature type="transmembrane region" description="Helical" evidence="3">
    <location>
        <begin position="126"/>
        <end position="152"/>
    </location>
</feature>
<keyword evidence="6" id="KW-1185">Reference proteome</keyword>
<evidence type="ECO:0000256" key="3">
    <source>
        <dbReference type="SAM" id="Phobius"/>
    </source>
</evidence>
<dbReference type="PROSITE" id="PS00018">
    <property type="entry name" value="EF_HAND_1"/>
    <property type="match status" value="1"/>
</dbReference>
<feature type="region of interest" description="Disordered" evidence="2">
    <location>
        <begin position="1"/>
        <end position="48"/>
    </location>
</feature>
<evidence type="ECO:0000256" key="1">
    <source>
        <dbReference type="ARBA" id="ARBA00022837"/>
    </source>
</evidence>
<keyword evidence="3" id="KW-0472">Membrane</keyword>
<proteinExistence type="predicted"/>
<feature type="domain" description="EF-hand" evidence="4">
    <location>
        <begin position="81"/>
        <end position="116"/>
    </location>
</feature>
<protein>
    <recommendedName>
        <fullName evidence="4">EF-hand domain-containing protein</fullName>
    </recommendedName>
</protein>
<dbReference type="InterPro" id="IPR002048">
    <property type="entry name" value="EF_hand_dom"/>
</dbReference>
<name>A0ABD3QW77_9STRA</name>
<evidence type="ECO:0000313" key="6">
    <source>
        <dbReference type="Proteomes" id="UP001516023"/>
    </source>
</evidence>
<dbReference type="InterPro" id="IPR018247">
    <property type="entry name" value="EF_Hand_1_Ca_BS"/>
</dbReference>
<accession>A0ABD3QW77</accession>
<reference evidence="5 6" key="1">
    <citation type="journal article" date="2020" name="G3 (Bethesda)">
        <title>Improved Reference Genome for Cyclotella cryptica CCMP332, a Model for Cell Wall Morphogenesis, Salinity Adaptation, and Lipid Production in Diatoms (Bacillariophyta).</title>
        <authorList>
            <person name="Roberts W.R."/>
            <person name="Downey K.M."/>
            <person name="Ruck E.C."/>
            <person name="Traller J.C."/>
            <person name="Alverson A.J."/>
        </authorList>
    </citation>
    <scope>NUCLEOTIDE SEQUENCE [LARGE SCALE GENOMIC DNA]</scope>
    <source>
        <strain evidence="5 6">CCMP332</strain>
    </source>
</reference>
<dbReference type="SUPFAM" id="SSF47473">
    <property type="entry name" value="EF-hand"/>
    <property type="match status" value="1"/>
</dbReference>
<keyword evidence="3" id="KW-0812">Transmembrane</keyword>
<evidence type="ECO:0000313" key="5">
    <source>
        <dbReference type="EMBL" id="KAL3804006.1"/>
    </source>
</evidence>
<feature type="compositionally biased region" description="Polar residues" evidence="2">
    <location>
        <begin position="1"/>
        <end position="11"/>
    </location>
</feature>
<keyword evidence="1" id="KW-0106">Calcium</keyword>
<gene>
    <name evidence="5" type="ORF">HJC23_006397</name>
</gene>
<keyword evidence="3" id="KW-1133">Transmembrane helix</keyword>
<dbReference type="InterPro" id="IPR011992">
    <property type="entry name" value="EF-hand-dom_pair"/>
</dbReference>
<evidence type="ECO:0000256" key="2">
    <source>
        <dbReference type="SAM" id="MobiDB-lite"/>
    </source>
</evidence>
<dbReference type="Proteomes" id="UP001516023">
    <property type="component" value="Unassembled WGS sequence"/>
</dbReference>
<sequence length="485" mass="53653">MPKVTKNNHTMTVPRRLSDFTATLSEGSKESESPNNAPIPAQRGRRRSSLLKNNLRDSIAIKDLTGEEGVRARKFDLDGDGLLDEAEQAMMRYDIDGDGNLGLEEIHAIVSEHLRAKNNIGALRKVIAGLTCFVVILALSNLGTSLASAILVKETAADQRTSEMRIIGSVDVVGTQSSAETFEALEMDVETRRARRALVVDSLKANPFGEHAHRHLARSADCTGKKCDKDIKFDTNYMTQDDAERMKAKCELGRVVNVKRSFPGGSVDTKSLCRSGSNIVIKQIEYLYRRSSSVLKCRKKTYMIARKGPRKKQGKAAIRKNGFDMVVISDGKDTTFDCDGKNCYISGSNLRQKHGEPCNLNHGSDDCEAGLVCVQDANDVTSGRCLSDWNNGIWYVDWVNHKCVQDCVGGPNCGGDSSFWEEEFATYQLCCDTHLSYLTGGYKQCVPDLDFYLGKGQDCSNSRTCRNDLVCRKSALNGSDRWYCV</sequence>
<organism evidence="5 6">
    <name type="scientific">Cyclotella cryptica</name>
    <dbReference type="NCBI Taxonomy" id="29204"/>
    <lineage>
        <taxon>Eukaryota</taxon>
        <taxon>Sar</taxon>
        <taxon>Stramenopiles</taxon>
        <taxon>Ochrophyta</taxon>
        <taxon>Bacillariophyta</taxon>
        <taxon>Coscinodiscophyceae</taxon>
        <taxon>Thalassiosirophycidae</taxon>
        <taxon>Stephanodiscales</taxon>
        <taxon>Stephanodiscaceae</taxon>
        <taxon>Cyclotella</taxon>
    </lineage>
</organism>